<feature type="region of interest" description="Disordered" evidence="24">
    <location>
        <begin position="926"/>
        <end position="946"/>
    </location>
</feature>
<dbReference type="InterPro" id="IPR035965">
    <property type="entry name" value="PAS-like_dom_sf"/>
</dbReference>
<feature type="binding site" evidence="21">
    <location>
        <position position="1315"/>
    </location>
    <ligand>
        <name>AMP</name>
        <dbReference type="ChEBI" id="CHEBI:456215"/>
    </ligand>
</feature>
<dbReference type="Pfam" id="PF00233">
    <property type="entry name" value="PDEase_I"/>
    <property type="match status" value="1"/>
</dbReference>
<dbReference type="Proteomes" id="UP000002281">
    <property type="component" value="Chromosome 14"/>
</dbReference>
<dbReference type="CDD" id="cd00077">
    <property type="entry name" value="HDc"/>
    <property type="match status" value="1"/>
</dbReference>
<dbReference type="PANTHER" id="PTHR23106">
    <property type="entry name" value="ANGIOGENIC FACTOR WITH G PATCH AND FHA DOMAINS 1"/>
    <property type="match status" value="1"/>
</dbReference>
<evidence type="ECO:0000256" key="22">
    <source>
        <dbReference type="PIRSR" id="PIRSR623088-3"/>
    </source>
</evidence>
<dbReference type="FunFam" id="2.60.200.20:FF:000016">
    <property type="entry name" value="Angiogenic factor with G patch and FHA domains 1"/>
    <property type="match status" value="1"/>
</dbReference>
<dbReference type="Gene3D" id="3.30.450.20">
    <property type="entry name" value="PAS domain"/>
    <property type="match status" value="1"/>
</dbReference>
<dbReference type="Gene3D" id="1.10.1300.10">
    <property type="entry name" value="3'5'-cyclic nucleotide phosphodiesterase, catalytic domain"/>
    <property type="match status" value="1"/>
</dbReference>
<dbReference type="EC" id="3.1.4.-" evidence="23"/>
<keyword evidence="11 22" id="KW-0479">Metal-binding</keyword>
<evidence type="ECO:0000259" key="26">
    <source>
        <dbReference type="PROSITE" id="PS50112"/>
    </source>
</evidence>
<dbReference type="InterPro" id="IPR036971">
    <property type="entry name" value="PDEase_catalytic_dom_sf"/>
</dbReference>
<feature type="binding site" evidence="22">
    <location>
        <position position="1190"/>
    </location>
    <ligand>
        <name>Zn(2+)</name>
        <dbReference type="ChEBI" id="CHEBI:29105"/>
        <label>1</label>
    </ligand>
</feature>
<dbReference type="InterPro" id="IPR002073">
    <property type="entry name" value="PDEase_catalytic_dom"/>
</dbReference>
<accession>A0A3Q2HVQ7</accession>
<dbReference type="SUPFAM" id="SSF55785">
    <property type="entry name" value="PYP-like sensor domain (PAS domain)"/>
    <property type="match status" value="1"/>
</dbReference>
<dbReference type="Gene3D" id="2.60.200.20">
    <property type="match status" value="1"/>
</dbReference>
<dbReference type="InterPro" id="IPR000014">
    <property type="entry name" value="PAS"/>
</dbReference>
<dbReference type="Ensembl" id="ENSECAT00000051724.2">
    <property type="protein sequence ID" value="ENSECAP00000039447.2"/>
    <property type="gene ID" value="ENSECAG00000012189.4"/>
</dbReference>
<evidence type="ECO:0000256" key="10">
    <source>
        <dbReference type="ARBA" id="ARBA00022657"/>
    </source>
</evidence>
<dbReference type="CDD" id="cd00130">
    <property type="entry name" value="PAS"/>
    <property type="match status" value="1"/>
</dbReference>
<organism evidence="29 30">
    <name type="scientific">Equus caballus</name>
    <name type="common">Horse</name>
    <dbReference type="NCBI Taxonomy" id="9796"/>
    <lineage>
        <taxon>Eukaryota</taxon>
        <taxon>Metazoa</taxon>
        <taxon>Chordata</taxon>
        <taxon>Craniata</taxon>
        <taxon>Vertebrata</taxon>
        <taxon>Euteleostomi</taxon>
        <taxon>Mammalia</taxon>
        <taxon>Eutheria</taxon>
        <taxon>Laurasiatheria</taxon>
        <taxon>Perissodactyla</taxon>
        <taxon>Equidae</taxon>
        <taxon>Equus</taxon>
    </lineage>
</organism>
<dbReference type="Pfam" id="PF00498">
    <property type="entry name" value="FHA"/>
    <property type="match status" value="1"/>
</dbReference>
<evidence type="ECO:0000256" key="11">
    <source>
        <dbReference type="ARBA" id="ARBA00022723"/>
    </source>
</evidence>
<dbReference type="InterPro" id="IPR000467">
    <property type="entry name" value="G_patch_dom"/>
</dbReference>
<dbReference type="GO" id="GO:0005576">
    <property type="term" value="C:extracellular region"/>
    <property type="evidence" value="ECO:0007669"/>
    <property type="project" value="UniProtKB-SubCell"/>
</dbReference>
<dbReference type="VGNC" id="VGNC:15159">
    <property type="gene designation" value="AGGF1"/>
</dbReference>
<feature type="domain" description="PAS" evidence="26">
    <location>
        <begin position="808"/>
        <end position="872"/>
    </location>
</feature>
<dbReference type="FunFam" id="3.30.450.20:FF:000023">
    <property type="entry name" value="Phosphodiesterase"/>
    <property type="match status" value="1"/>
</dbReference>
<dbReference type="FunFam" id="1.10.1300.10:FF:000002">
    <property type="entry name" value="Phosphodiesterase"/>
    <property type="match status" value="1"/>
</dbReference>
<dbReference type="GeneTree" id="ENSGT00940000157817"/>
<evidence type="ECO:0000313" key="31">
    <source>
        <dbReference type="VGNC" id="VGNC:15159"/>
    </source>
</evidence>
<dbReference type="GO" id="GO:0046872">
    <property type="term" value="F:metal ion binding"/>
    <property type="evidence" value="ECO:0007669"/>
    <property type="project" value="UniProtKB-KW"/>
</dbReference>
<proteinExistence type="inferred from homology"/>
<comment type="subunit">
    <text evidence="19">Interacts with the secreted angiogenic factor TNFSF12.</text>
</comment>
<feature type="region of interest" description="Disordered" evidence="24">
    <location>
        <begin position="1"/>
        <end position="23"/>
    </location>
</feature>
<dbReference type="PROSITE" id="PS51845">
    <property type="entry name" value="PDEASE_I_2"/>
    <property type="match status" value="1"/>
</dbReference>
<feature type="active site" description="Proton donor" evidence="20">
    <location>
        <position position="1149"/>
    </location>
</feature>
<dbReference type="InterPro" id="IPR000253">
    <property type="entry name" value="FHA_dom"/>
</dbReference>
<sequence length="1419" mass="160428">MASEAPSPPLSPSPPPSPEPELAQLRRKVEKLERELRSCKRQVREIEKLLHHTERLYQSAESNNQELRTQVEELSKILHCGRKEDNSKSDVEVQTENHPPWSISDYYYQTYYKDVSLPDKVTELSVQQDQNIEPSTLNSKDQSQIENDAYTGTDITENVKCGQEDHYASHSQEPASALATEDTSLEGASLAESLRAAAEAAVSQTGFSYDESTGLYFDHSTGFYYDSENQLYYDPSTGIYYYCDVESGRYQFHSRVDLQPYQTSGAKQSRDKKSKKKRKDPDSSTTNEEKDLTSEDQKASSVEHINCKEGEDFATVKKKAKIDIHYKNSPPKFTVPVSGKTVESLNENTYNLTSFKEEKIVETDSEPEEGEITDSQTEDSYDEDMTSEDSVTAEDTEDEDEEKIWPPCIRVIVIRSPVLQTGSLFIITAVNPATIGREKDMEHTLRIPEVGVSKFHAEIHFDHDLQSYVLVDQGSQNGTIVNGKQILQPKTKCDPYVLEHGDEVKIGETVLSFHIHPGSETCDGCEPGQVRAHLRLDKKDESFVGPTLSKEEKELERRKELKKIRVKYGLQNTEYEDEKALKNPKYKDRAGKRREQIGSEGTFQRDDAPASVHSEITDSNKGRKMLEKMGWKKGEGLGKDGGGMKTPQVSSAEVRIGPMRLTQDPIQVLLIFAKEDSQSDGFWWACDRAGYRCNIARTPESALECFLDKHHEIIVIDHRQTRNFDAEAVCRSIRATNPSEHTVILAVVSQASGDHEETSVLPLLRAGFNRRFMENSSIIACYNELIQIEHGEVRSQFKLRACNSVFTALDHCHEAIEITSDDHVIQYVNPAFERMMGYHKGELLGKELAELPKSDKNRADLLDTINTCIKKGKEWQGVYYARRKSGDSIQQHVKITPVIGQGGKIRHFVSLKKLCCTTDNNKQIHKIHRDSGDNSQTESHSFRYKNRRKESIDVKSISSRGSDAPSLQNRRYPSMARIHSMTIEAPITKVINIINAAQENSPVTVAEALDRVLEILRTTELYSPQLGTKDEDPHTSDLVGGLMTDGLRRLSGNEYVFTKNVHQSHSHLAMPITINDVPPSIAQLLDNEESWEFNIFELEAVTHKRPLVYLGLKVFSRFGVCEVLHCSETTLRAWLQVIEANYHSSNAYHNSTHAADVLHATAFFLGKERVKGSLDQLDEVAALIAATVHDVDHPGRTNSFLCNAGSELAVLYNDTAVLESHHTALAFQLTVKDSKCNIFKNIDRNHYRTLRQAIIDMVLATEMTKHFEHVNKFVNSINKPLAAEIEGSDCECNPTGKNFPENQILIKRMMIKCADVANPCRPLDLCIEWAGRISEEYFAQTDEEKRQGLPVVMPVFDRNTCSIPKSQISFIDYFITDMFDAWDAFAHLPALMQHLADNYKHWKTLDDLKCKSLRLPSDS</sequence>
<dbReference type="GO" id="GO:0001525">
    <property type="term" value="P:angiogenesis"/>
    <property type="evidence" value="ECO:0007669"/>
    <property type="project" value="UniProtKB-KW"/>
</dbReference>
<comment type="similarity">
    <text evidence="5">Belongs to the cyclic nucleotide phosphodiesterase family. PDE8 subfamily.</text>
</comment>
<dbReference type="STRING" id="9796.ENSECAP00000039447"/>
<evidence type="ECO:0000256" key="3">
    <source>
        <dbReference type="ARBA" id="ARBA00004613"/>
    </source>
</evidence>
<reference evidence="29 30" key="1">
    <citation type="journal article" date="2009" name="Science">
        <title>Genome sequence, comparative analysis, and population genetics of the domestic horse.</title>
        <authorList>
            <consortium name="Broad Institute Genome Sequencing Platform"/>
            <consortium name="Broad Institute Whole Genome Assembly Team"/>
            <person name="Wade C.M."/>
            <person name="Giulotto E."/>
            <person name="Sigurdsson S."/>
            <person name="Zoli M."/>
            <person name="Gnerre S."/>
            <person name="Imsland F."/>
            <person name="Lear T.L."/>
            <person name="Adelson D.L."/>
            <person name="Bailey E."/>
            <person name="Bellone R.R."/>
            <person name="Bloecker H."/>
            <person name="Distl O."/>
            <person name="Edgar R.C."/>
            <person name="Garber M."/>
            <person name="Leeb T."/>
            <person name="Mauceli E."/>
            <person name="MacLeod J.N."/>
            <person name="Penedo M.C.T."/>
            <person name="Raison J.M."/>
            <person name="Sharpe T."/>
            <person name="Vogel J."/>
            <person name="Andersson L."/>
            <person name="Antczak D.F."/>
            <person name="Biagi T."/>
            <person name="Binns M.M."/>
            <person name="Chowdhary B.P."/>
            <person name="Coleman S.J."/>
            <person name="Della Valle G."/>
            <person name="Fryc S."/>
            <person name="Guerin G."/>
            <person name="Hasegawa T."/>
            <person name="Hill E.W."/>
            <person name="Jurka J."/>
            <person name="Kiialainen A."/>
            <person name="Lindgren G."/>
            <person name="Liu J."/>
            <person name="Magnani E."/>
            <person name="Mickelson J.R."/>
            <person name="Murray J."/>
            <person name="Nergadze S.G."/>
            <person name="Onofrio R."/>
            <person name="Pedroni S."/>
            <person name="Piras M.F."/>
            <person name="Raudsepp T."/>
            <person name="Rocchi M."/>
            <person name="Roeed K.H."/>
            <person name="Ryder O.A."/>
            <person name="Searle S."/>
            <person name="Skow L."/>
            <person name="Swinburne J.E."/>
            <person name="Syvaenen A.C."/>
            <person name="Tozaki T."/>
            <person name="Valberg S.J."/>
            <person name="Vaudin M."/>
            <person name="White J.R."/>
            <person name="Zody M.C."/>
            <person name="Lander E.S."/>
            <person name="Lindblad-Toh K."/>
        </authorList>
    </citation>
    <scope>NUCLEOTIDE SEQUENCE [LARGE SCALE GENOMIC DNA]</scope>
    <source>
        <strain evidence="29 30">Thoroughbred</strain>
    </source>
</reference>
<evidence type="ECO:0000256" key="19">
    <source>
        <dbReference type="ARBA" id="ARBA00062654"/>
    </source>
</evidence>
<feature type="binding site" evidence="21">
    <location>
        <position position="1367"/>
    </location>
    <ligand>
        <name>AMP</name>
        <dbReference type="ChEBI" id="CHEBI:456215"/>
    </ligand>
</feature>
<dbReference type="Pfam" id="PF23198">
    <property type="entry name" value="PDE8A_N"/>
    <property type="match status" value="1"/>
</dbReference>
<feature type="region of interest" description="Disordered" evidence="24">
    <location>
        <begin position="586"/>
        <end position="616"/>
    </location>
</feature>
<comment type="pathway">
    <text evidence="4">Purine metabolism; 3',5'-cyclic AMP degradation; AMP from 3',5'-cyclic AMP: step 1/1.</text>
</comment>
<evidence type="ECO:0000256" key="6">
    <source>
        <dbReference type="ARBA" id="ARBA00022473"/>
    </source>
</evidence>
<evidence type="ECO:0000313" key="30">
    <source>
        <dbReference type="Proteomes" id="UP000002281"/>
    </source>
</evidence>
<dbReference type="FunCoup" id="A0A3Q2HVQ7">
    <property type="interactions" value="2556"/>
</dbReference>
<dbReference type="SMART" id="SM00443">
    <property type="entry name" value="G_patch"/>
    <property type="match status" value="1"/>
</dbReference>
<dbReference type="Pfam" id="PF13426">
    <property type="entry name" value="PAS_9"/>
    <property type="match status" value="1"/>
</dbReference>
<dbReference type="CDD" id="cd22686">
    <property type="entry name" value="FHA_AGGF1"/>
    <property type="match status" value="1"/>
</dbReference>
<dbReference type="PROSITE" id="PS50006">
    <property type="entry name" value="FHA_DOMAIN"/>
    <property type="match status" value="1"/>
</dbReference>
<keyword evidence="10" id="KW-0037">Angiogenesis</keyword>
<feature type="compositionally biased region" description="Basic and acidic residues" evidence="24">
    <location>
        <begin position="279"/>
        <end position="298"/>
    </location>
</feature>
<feature type="binding site" evidence="22">
    <location>
        <position position="1190"/>
    </location>
    <ligand>
        <name>Zn(2+)</name>
        <dbReference type="ChEBI" id="CHEBI:29105"/>
        <label>2</label>
    </ligand>
</feature>
<dbReference type="InParanoid" id="A0A3Q2HVQ7"/>
<evidence type="ECO:0000259" key="28">
    <source>
        <dbReference type="PROSITE" id="PS51845"/>
    </source>
</evidence>
<dbReference type="GO" id="GO:0005737">
    <property type="term" value="C:cytoplasm"/>
    <property type="evidence" value="ECO:0007669"/>
    <property type="project" value="UniProtKB-SubCell"/>
</dbReference>
<comment type="cofactor">
    <cofactor evidence="23">
        <name>a divalent metal cation</name>
        <dbReference type="ChEBI" id="CHEBI:60240"/>
    </cofactor>
    <text evidence="23">Binds 2 divalent metal cations per subunit. Site 1 may preferentially bind zinc ions, while site 2 has a preference for magnesium and/or manganese ions.</text>
</comment>
<evidence type="ECO:0000256" key="20">
    <source>
        <dbReference type="PIRSR" id="PIRSR623088-1"/>
    </source>
</evidence>
<comment type="function">
    <text evidence="17">Promotes angiogenesis and the proliferation of endothelial cells. Able to bind to endothelial cells and promote cell proliferation, suggesting that it may act in an autocrine fashion.</text>
</comment>
<dbReference type="Pfam" id="PF01585">
    <property type="entry name" value="G-patch"/>
    <property type="match status" value="1"/>
</dbReference>
<dbReference type="PROSITE" id="PS50112">
    <property type="entry name" value="PAS"/>
    <property type="match status" value="1"/>
</dbReference>
<dbReference type="GO" id="GO:0003676">
    <property type="term" value="F:nucleic acid binding"/>
    <property type="evidence" value="ECO:0007669"/>
    <property type="project" value="InterPro"/>
</dbReference>
<feature type="binding site" evidence="21">
    <location>
        <begin position="1149"/>
        <end position="1153"/>
    </location>
    <ligand>
        <name>AMP</name>
        <dbReference type="ChEBI" id="CHEBI:456215"/>
    </ligand>
</feature>
<protein>
    <recommendedName>
        <fullName evidence="23">Phosphodiesterase</fullName>
        <ecNumber evidence="23">3.1.4.-</ecNumber>
    </recommendedName>
</protein>
<dbReference type="GO" id="GO:0030154">
    <property type="term" value="P:cell differentiation"/>
    <property type="evidence" value="ECO:0007669"/>
    <property type="project" value="UniProtKB-KW"/>
</dbReference>
<dbReference type="GO" id="GO:0007165">
    <property type="term" value="P:signal transduction"/>
    <property type="evidence" value="ECO:0007669"/>
    <property type="project" value="InterPro"/>
</dbReference>
<feature type="binding site" evidence="21">
    <location>
        <position position="1190"/>
    </location>
    <ligand>
        <name>AMP</name>
        <dbReference type="ChEBI" id="CHEBI:456215"/>
    </ligand>
</feature>
<dbReference type="PROSITE" id="PS00126">
    <property type="entry name" value="PDEASE_I_1"/>
    <property type="match status" value="1"/>
</dbReference>
<keyword evidence="15" id="KW-0175">Coiled coil</keyword>
<dbReference type="InterPro" id="IPR053027">
    <property type="entry name" value="AGGF1"/>
</dbReference>
<keyword evidence="8" id="KW-0964">Secreted</keyword>
<dbReference type="SUPFAM" id="SSF49879">
    <property type="entry name" value="SMAD/FHA domain"/>
    <property type="match status" value="1"/>
</dbReference>
<dbReference type="SMART" id="SM00240">
    <property type="entry name" value="FHA"/>
    <property type="match status" value="1"/>
</dbReference>
<dbReference type="InterPro" id="IPR023174">
    <property type="entry name" value="PDEase_CS"/>
</dbReference>
<evidence type="ECO:0000256" key="17">
    <source>
        <dbReference type="ARBA" id="ARBA00053945"/>
    </source>
</evidence>
<dbReference type="GO" id="GO:0045766">
    <property type="term" value="P:positive regulation of angiogenesis"/>
    <property type="evidence" value="ECO:0000318"/>
    <property type="project" value="GO_Central"/>
</dbReference>
<keyword evidence="9" id="KW-0597">Phosphoprotein</keyword>
<evidence type="ECO:0000256" key="24">
    <source>
        <dbReference type="SAM" id="MobiDB-lite"/>
    </source>
</evidence>
<gene>
    <name evidence="31" type="primary">AGGF1</name>
    <name evidence="29" type="synonym">PDE8B</name>
</gene>
<feature type="binding site" evidence="22">
    <location>
        <position position="1153"/>
    </location>
    <ligand>
        <name>Zn(2+)</name>
        <dbReference type="ChEBI" id="CHEBI:29105"/>
        <label>1</label>
    </ligand>
</feature>
<feature type="binding site" evidence="22">
    <location>
        <position position="1189"/>
    </location>
    <ligand>
        <name>Zn(2+)</name>
        <dbReference type="ChEBI" id="CHEBI:29105"/>
        <label>1</label>
    </ligand>
</feature>
<evidence type="ECO:0000256" key="23">
    <source>
        <dbReference type="RuleBase" id="RU363067"/>
    </source>
</evidence>
<keyword evidence="12" id="KW-0221">Differentiation</keyword>
<evidence type="ECO:0000256" key="5">
    <source>
        <dbReference type="ARBA" id="ARBA00006437"/>
    </source>
</evidence>
<comment type="catalytic activity">
    <reaction evidence="1">
        <text>3',5'-cyclic AMP + H2O = AMP + H(+)</text>
        <dbReference type="Rhea" id="RHEA:25277"/>
        <dbReference type="ChEBI" id="CHEBI:15377"/>
        <dbReference type="ChEBI" id="CHEBI:15378"/>
        <dbReference type="ChEBI" id="CHEBI:58165"/>
        <dbReference type="ChEBI" id="CHEBI:456215"/>
        <dbReference type="EC" id="3.1.4.53"/>
    </reaction>
</comment>
<evidence type="ECO:0000256" key="16">
    <source>
        <dbReference type="ARBA" id="ARBA00023149"/>
    </source>
</evidence>
<feature type="compositionally biased region" description="Pro residues" evidence="24">
    <location>
        <begin position="1"/>
        <end position="19"/>
    </location>
</feature>
<dbReference type="InterPro" id="IPR003607">
    <property type="entry name" value="HD/PDEase_dom"/>
</dbReference>
<name>A0A3Q2HVQ7_HORSE</name>
<feature type="region of interest" description="Disordered" evidence="24">
    <location>
        <begin position="358"/>
        <end position="402"/>
    </location>
</feature>
<feature type="binding site" evidence="22">
    <location>
        <position position="1315"/>
    </location>
    <ligand>
        <name>Zn(2+)</name>
        <dbReference type="ChEBI" id="CHEBI:29105"/>
        <label>1</label>
    </ligand>
</feature>
<keyword evidence="16" id="KW-0114">cAMP</keyword>
<evidence type="ECO:0000256" key="9">
    <source>
        <dbReference type="ARBA" id="ARBA00022553"/>
    </source>
</evidence>
<keyword evidence="13 23" id="KW-0378">Hydrolase</keyword>
<evidence type="ECO:0000256" key="21">
    <source>
        <dbReference type="PIRSR" id="PIRSR623088-2"/>
    </source>
</evidence>
<evidence type="ECO:0000256" key="8">
    <source>
        <dbReference type="ARBA" id="ARBA00022525"/>
    </source>
</evidence>
<comment type="subcellular location">
    <subcellularLocation>
        <location evidence="2">Cytoplasm</location>
    </subcellularLocation>
    <subcellularLocation>
        <location evidence="3">Secreted</location>
    </subcellularLocation>
</comment>
<evidence type="ECO:0000256" key="14">
    <source>
        <dbReference type="ARBA" id="ARBA00022990"/>
    </source>
</evidence>
<evidence type="ECO:0000256" key="7">
    <source>
        <dbReference type="ARBA" id="ARBA00022490"/>
    </source>
</evidence>
<dbReference type="PROSITE" id="PS50174">
    <property type="entry name" value="G_PATCH"/>
    <property type="match status" value="1"/>
</dbReference>
<evidence type="ECO:0000259" key="25">
    <source>
        <dbReference type="PROSITE" id="PS50006"/>
    </source>
</evidence>
<dbReference type="Pfam" id="PF17780">
    <property type="entry name" value="OCRE"/>
    <property type="match status" value="1"/>
</dbReference>
<keyword evidence="7" id="KW-0963">Cytoplasm</keyword>
<evidence type="ECO:0000313" key="29">
    <source>
        <dbReference type="Ensembl" id="ENSECAP00000039447.2"/>
    </source>
</evidence>
<evidence type="ECO:0000256" key="1">
    <source>
        <dbReference type="ARBA" id="ARBA00000621"/>
    </source>
</evidence>
<dbReference type="AlphaFoldDB" id="A0A3Q2HVQ7"/>
<dbReference type="InterPro" id="IPR041591">
    <property type="entry name" value="OCRE"/>
</dbReference>
<evidence type="ECO:0000256" key="2">
    <source>
        <dbReference type="ARBA" id="ARBA00004496"/>
    </source>
</evidence>
<feature type="region of interest" description="Disordered" evidence="24">
    <location>
        <begin position="165"/>
        <end position="184"/>
    </location>
</feature>
<dbReference type="CDD" id="cd16164">
    <property type="entry name" value="OCRE_VG5Q"/>
    <property type="match status" value="1"/>
</dbReference>
<keyword evidence="30" id="KW-1185">Reference proteome</keyword>
<feature type="region of interest" description="Disordered" evidence="24">
    <location>
        <begin position="259"/>
        <end position="302"/>
    </location>
</feature>
<evidence type="ECO:0000256" key="15">
    <source>
        <dbReference type="ARBA" id="ARBA00023054"/>
    </source>
</evidence>
<dbReference type="GO" id="GO:0004115">
    <property type="term" value="F:3',5'-cyclic-AMP phosphodiesterase activity"/>
    <property type="evidence" value="ECO:0007669"/>
    <property type="project" value="UniProtKB-EC"/>
</dbReference>
<dbReference type="Bgee" id="ENSECAG00000016031">
    <property type="expression patterns" value="Expressed in brainstem and 23 other cell types or tissues"/>
</dbReference>
<evidence type="ECO:0000256" key="13">
    <source>
        <dbReference type="ARBA" id="ARBA00022801"/>
    </source>
</evidence>
<dbReference type="PRINTS" id="PR00387">
    <property type="entry name" value="PDIESTERASE1"/>
</dbReference>
<dbReference type="SMART" id="SM00091">
    <property type="entry name" value="PAS"/>
    <property type="match status" value="1"/>
</dbReference>
<dbReference type="InterPro" id="IPR035624">
    <property type="entry name" value="AGGF1_OCRE"/>
</dbReference>
<dbReference type="NCBIfam" id="TIGR00229">
    <property type="entry name" value="sensory_box"/>
    <property type="match status" value="1"/>
</dbReference>
<evidence type="ECO:0000256" key="4">
    <source>
        <dbReference type="ARBA" id="ARBA00004703"/>
    </source>
</evidence>
<dbReference type="SUPFAM" id="SSF109604">
    <property type="entry name" value="HD-domain/PDEase-like"/>
    <property type="match status" value="1"/>
</dbReference>
<dbReference type="PANTHER" id="PTHR23106:SF24">
    <property type="entry name" value="ANGIOGENIC FACTOR WITH G PATCH AND FHA DOMAINS 1"/>
    <property type="match status" value="1"/>
</dbReference>
<reference evidence="29" key="2">
    <citation type="submission" date="2025-08" db="UniProtKB">
        <authorList>
            <consortium name="Ensembl"/>
        </authorList>
    </citation>
    <scope>IDENTIFICATION</scope>
    <source>
        <strain evidence="29">Thoroughbred</strain>
    </source>
</reference>
<feature type="domain" description="PDEase" evidence="28">
    <location>
        <begin position="1073"/>
        <end position="1409"/>
    </location>
</feature>
<feature type="compositionally biased region" description="Polar residues" evidence="24">
    <location>
        <begin position="956"/>
        <end position="970"/>
    </location>
</feature>
<feature type="domain" description="FHA" evidence="25">
    <location>
        <begin position="433"/>
        <end position="486"/>
    </location>
</feature>
<evidence type="ECO:0000256" key="12">
    <source>
        <dbReference type="ARBA" id="ARBA00022782"/>
    </source>
</evidence>
<keyword evidence="6" id="KW-0217">Developmental protein</keyword>
<feature type="domain" description="G-patch" evidence="27">
    <location>
        <begin position="618"/>
        <end position="647"/>
    </location>
</feature>
<dbReference type="InterPro" id="IPR008984">
    <property type="entry name" value="SMAD_FHA_dom_sf"/>
</dbReference>
<feature type="region of interest" description="Disordered" evidence="24">
    <location>
        <begin position="951"/>
        <end position="970"/>
    </location>
</feature>
<dbReference type="SMART" id="SM00471">
    <property type="entry name" value="HDc"/>
    <property type="match status" value="1"/>
</dbReference>
<feature type="compositionally biased region" description="Basic and acidic residues" evidence="24">
    <location>
        <begin position="586"/>
        <end position="608"/>
    </location>
</feature>
<evidence type="ECO:0000256" key="18">
    <source>
        <dbReference type="ARBA" id="ARBA00056309"/>
    </source>
</evidence>
<reference evidence="29" key="3">
    <citation type="submission" date="2025-09" db="UniProtKB">
        <authorList>
            <consortium name="Ensembl"/>
        </authorList>
    </citation>
    <scope>IDENTIFICATION</scope>
    <source>
        <strain evidence="29">Thoroughbred</strain>
    </source>
</reference>
<feature type="compositionally biased region" description="Acidic residues" evidence="24">
    <location>
        <begin position="363"/>
        <end position="402"/>
    </location>
</feature>
<dbReference type="InterPro" id="IPR057304">
    <property type="entry name" value="PDE8-like_REC_N"/>
</dbReference>
<dbReference type="InterPro" id="IPR023088">
    <property type="entry name" value="PDEase"/>
</dbReference>
<keyword evidence="14" id="KW-0007">Acetylation</keyword>
<dbReference type="PaxDb" id="9796-ENSECAP00000039447"/>
<comment type="function">
    <text evidence="18">Hydrolyzes the second messenger cAMP, which is a key regulator of many important physiological processes. May be involved in specific signaling in the thyroid gland.</text>
</comment>
<evidence type="ECO:0000259" key="27">
    <source>
        <dbReference type="PROSITE" id="PS50174"/>
    </source>
</evidence>